<dbReference type="AlphaFoldDB" id="A0A1F5WYW3"/>
<protein>
    <submittedName>
        <fullName evidence="1">Uncharacterized protein</fullName>
    </submittedName>
</protein>
<evidence type="ECO:0000313" key="1">
    <source>
        <dbReference type="EMBL" id="OGF80793.1"/>
    </source>
</evidence>
<gene>
    <name evidence="1" type="ORF">A2930_01530</name>
</gene>
<proteinExistence type="predicted"/>
<organism evidence="1 2">
    <name type="scientific">Candidatus Giovannonibacteria bacterium RIFCSPLOWO2_01_FULL_45_34</name>
    <dbReference type="NCBI Taxonomy" id="1798351"/>
    <lineage>
        <taxon>Bacteria</taxon>
        <taxon>Candidatus Giovannoniibacteriota</taxon>
    </lineage>
</organism>
<evidence type="ECO:0000313" key="2">
    <source>
        <dbReference type="Proteomes" id="UP000178114"/>
    </source>
</evidence>
<name>A0A1F5WYW3_9BACT</name>
<dbReference type="STRING" id="1798351.A2930_01530"/>
<dbReference type="Proteomes" id="UP000178114">
    <property type="component" value="Unassembled WGS sequence"/>
</dbReference>
<accession>A0A1F5WYW3</accession>
<comment type="caution">
    <text evidence="1">The sequence shown here is derived from an EMBL/GenBank/DDBJ whole genome shotgun (WGS) entry which is preliminary data.</text>
</comment>
<dbReference type="EMBL" id="MFID01000028">
    <property type="protein sequence ID" value="OGF80793.1"/>
    <property type="molecule type" value="Genomic_DNA"/>
</dbReference>
<reference evidence="1 2" key="1">
    <citation type="journal article" date="2016" name="Nat. Commun.">
        <title>Thousands of microbial genomes shed light on interconnected biogeochemical processes in an aquifer system.</title>
        <authorList>
            <person name="Anantharaman K."/>
            <person name="Brown C.T."/>
            <person name="Hug L.A."/>
            <person name="Sharon I."/>
            <person name="Castelle C.J."/>
            <person name="Probst A.J."/>
            <person name="Thomas B.C."/>
            <person name="Singh A."/>
            <person name="Wilkins M.J."/>
            <person name="Karaoz U."/>
            <person name="Brodie E.L."/>
            <person name="Williams K.H."/>
            <person name="Hubbard S.S."/>
            <person name="Banfield J.F."/>
        </authorList>
    </citation>
    <scope>NUCLEOTIDE SEQUENCE [LARGE SCALE GENOMIC DNA]</scope>
</reference>
<sequence length="119" mass="13079">MKDELKGKTVVVSVFSRMFRNADREESLEWTVAGQTISAGIIPQPIPGSKKFTGAEKECVDDIVESFREANPKGIELRFPAVEVSREKASFSRKQKVAEPGVAAFKAATARMTLFSIAE</sequence>